<reference evidence="1 2" key="1">
    <citation type="journal article" date="2015" name="Fungal Genet. Biol.">
        <title>Evolution of novel wood decay mechanisms in Agaricales revealed by the genome sequences of Fistulina hepatica and Cylindrobasidium torrendii.</title>
        <authorList>
            <person name="Floudas D."/>
            <person name="Held B.W."/>
            <person name="Riley R."/>
            <person name="Nagy L.G."/>
            <person name="Koehler G."/>
            <person name="Ransdell A.S."/>
            <person name="Younus H."/>
            <person name="Chow J."/>
            <person name="Chiniquy J."/>
            <person name="Lipzen A."/>
            <person name="Tritt A."/>
            <person name="Sun H."/>
            <person name="Haridas S."/>
            <person name="LaButti K."/>
            <person name="Ohm R.A."/>
            <person name="Kues U."/>
            <person name="Blanchette R.A."/>
            <person name="Grigoriev I.V."/>
            <person name="Minto R.E."/>
            <person name="Hibbett D.S."/>
        </authorList>
    </citation>
    <scope>NUCLEOTIDE SEQUENCE [LARGE SCALE GENOMIC DNA]</scope>
    <source>
        <strain evidence="1 2">FP15055 ss-10</strain>
    </source>
</reference>
<dbReference type="Proteomes" id="UP000054007">
    <property type="component" value="Unassembled WGS sequence"/>
</dbReference>
<organism evidence="1 2">
    <name type="scientific">Cylindrobasidium torrendii FP15055 ss-10</name>
    <dbReference type="NCBI Taxonomy" id="1314674"/>
    <lineage>
        <taxon>Eukaryota</taxon>
        <taxon>Fungi</taxon>
        <taxon>Dikarya</taxon>
        <taxon>Basidiomycota</taxon>
        <taxon>Agaricomycotina</taxon>
        <taxon>Agaricomycetes</taxon>
        <taxon>Agaricomycetidae</taxon>
        <taxon>Agaricales</taxon>
        <taxon>Marasmiineae</taxon>
        <taxon>Physalacriaceae</taxon>
        <taxon>Cylindrobasidium</taxon>
    </lineage>
</organism>
<keyword evidence="2" id="KW-1185">Reference proteome</keyword>
<evidence type="ECO:0000313" key="1">
    <source>
        <dbReference type="EMBL" id="KIY63527.1"/>
    </source>
</evidence>
<accession>A0A0D7AZ76</accession>
<protein>
    <submittedName>
        <fullName evidence="1">Uncharacterized protein</fullName>
    </submittedName>
</protein>
<name>A0A0D7AZ76_9AGAR</name>
<dbReference type="OrthoDB" id="2788229at2759"/>
<feature type="non-terminal residue" evidence="1">
    <location>
        <position position="1"/>
    </location>
</feature>
<gene>
    <name evidence="1" type="ORF">CYLTODRAFT_426047</name>
</gene>
<evidence type="ECO:0000313" key="2">
    <source>
        <dbReference type="Proteomes" id="UP000054007"/>
    </source>
</evidence>
<proteinExistence type="predicted"/>
<dbReference type="EMBL" id="KN880690">
    <property type="protein sequence ID" value="KIY63527.1"/>
    <property type="molecule type" value="Genomic_DNA"/>
</dbReference>
<dbReference type="STRING" id="1314674.A0A0D7AZ76"/>
<sequence>MIHIPYELVDLVLQEVGNDTRTLQASSLVCSTFAASSQARLFSKIVLTQGKLEQCNTVFPASSNVLNLVRQVGLYPDASFTKSLPQFGEEMKLLFSRLANVQSVEVVFLPVISWEKLAPQDTLRDALQHLSSLRTMRIMGIQGIPAAENILAMARCAHVELNVSTSIIGASGGTGISASFSHIRHLSLMAQGNANLLRALSATARVQLTGLQVLEVVVQTWQDVRYALSIVEQTKARALVLHWDATSLGFGRICSGKDSDSESLLYIGMDLASIEFRLYNCSGHFLFPFTNRAMLYGGFGLPNMKLLAIEWWRDFFVSLARRTPLEDVQEESLEITFEVRQGRSGWEILDDLFANRQGGLPIDRVKVSNENEVRRENVNQMLPRMHAKGMLQSSGN</sequence>
<dbReference type="AlphaFoldDB" id="A0A0D7AZ76"/>